<gene>
    <name evidence="3" type="primary">NOC4</name>
    <name evidence="3" type="ORF">LTR05_003560</name>
</gene>
<dbReference type="EMBL" id="JAVRRJ010000003">
    <property type="protein sequence ID" value="KAK5086392.1"/>
    <property type="molecule type" value="Genomic_DNA"/>
</dbReference>
<dbReference type="Pfam" id="PF03914">
    <property type="entry name" value="CBF"/>
    <property type="match status" value="1"/>
</dbReference>
<evidence type="ECO:0000259" key="2">
    <source>
        <dbReference type="Pfam" id="PF03914"/>
    </source>
</evidence>
<feature type="domain" description="CCAAT-binding factor" evidence="2">
    <location>
        <begin position="60"/>
        <end position="214"/>
    </location>
</feature>
<organism evidence="3 4">
    <name type="scientific">Lithohypha guttulata</name>
    <dbReference type="NCBI Taxonomy" id="1690604"/>
    <lineage>
        <taxon>Eukaryota</taxon>
        <taxon>Fungi</taxon>
        <taxon>Dikarya</taxon>
        <taxon>Ascomycota</taxon>
        <taxon>Pezizomycotina</taxon>
        <taxon>Eurotiomycetes</taxon>
        <taxon>Chaetothyriomycetidae</taxon>
        <taxon>Chaetothyriales</taxon>
        <taxon>Trichomeriaceae</taxon>
        <taxon>Lithohypha</taxon>
    </lineage>
</organism>
<name>A0AAN7SZX1_9EURO</name>
<evidence type="ECO:0000313" key="3">
    <source>
        <dbReference type="EMBL" id="KAK5086392.1"/>
    </source>
</evidence>
<dbReference type="GO" id="GO:0042254">
    <property type="term" value="P:ribosome biogenesis"/>
    <property type="evidence" value="ECO:0007669"/>
    <property type="project" value="InterPro"/>
</dbReference>
<accession>A0AAN7SZX1</accession>
<dbReference type="InterPro" id="IPR005612">
    <property type="entry name" value="CCAAT-binding_factor"/>
</dbReference>
<dbReference type="AlphaFoldDB" id="A0AAN7SZX1"/>
<dbReference type="Proteomes" id="UP001309876">
    <property type="component" value="Unassembled WGS sequence"/>
</dbReference>
<dbReference type="PANTHER" id="PTHR12455:SF0">
    <property type="entry name" value="NUCLEOLAR COMPLEX PROTEIN 4 HOMOLOG"/>
    <property type="match status" value="1"/>
</dbReference>
<evidence type="ECO:0000256" key="1">
    <source>
        <dbReference type="ARBA" id="ARBA00007797"/>
    </source>
</evidence>
<evidence type="ECO:0000313" key="4">
    <source>
        <dbReference type="Proteomes" id="UP001309876"/>
    </source>
</evidence>
<protein>
    <submittedName>
        <fullName evidence="3">Maturation and nuclear export of 40S ribosomal subunits interacting protein</fullName>
    </submittedName>
</protein>
<comment type="caution">
    <text evidence="3">The sequence shown here is derived from an EMBL/GenBank/DDBJ whole genome shotgun (WGS) entry which is preliminary data.</text>
</comment>
<dbReference type="InterPro" id="IPR027193">
    <property type="entry name" value="Noc4"/>
</dbReference>
<dbReference type="GO" id="GO:0030692">
    <property type="term" value="C:Noc4p-Nop14p complex"/>
    <property type="evidence" value="ECO:0007669"/>
    <property type="project" value="TreeGrafter"/>
</dbReference>
<reference evidence="3 4" key="1">
    <citation type="submission" date="2023-08" db="EMBL/GenBank/DDBJ databases">
        <title>Black Yeasts Isolated from many extreme environments.</title>
        <authorList>
            <person name="Coleine C."/>
            <person name="Stajich J.E."/>
            <person name="Selbmann L."/>
        </authorList>
    </citation>
    <scope>NUCLEOTIDE SEQUENCE [LARGE SCALE GENOMIC DNA]</scope>
    <source>
        <strain evidence="3 4">CCFEE 5910</strain>
    </source>
</reference>
<comment type="similarity">
    <text evidence="1">Belongs to the CBF/MAK21 family.</text>
</comment>
<dbReference type="PANTHER" id="PTHR12455">
    <property type="entry name" value="NUCLEOLAR COMPLEX PROTEIN 4"/>
    <property type="match status" value="1"/>
</dbReference>
<keyword evidence="4" id="KW-1185">Reference proteome</keyword>
<dbReference type="GO" id="GO:0032040">
    <property type="term" value="C:small-subunit processome"/>
    <property type="evidence" value="ECO:0007669"/>
    <property type="project" value="TreeGrafter"/>
</dbReference>
<proteinExistence type="inferred from homology"/>
<sequence length="286" mass="32899">MSDKQWYTELSQPMSKAQKKALLKRLQNPEVLSSLRRPEILMDFFTDCVSLSPPDLSIAVPALSGLFQLIITRNLDYPQFYIRLYILLDNNILYSKYKSRFLRHLDTFLAPTNHIPAATIASFIKRLSRLSLFAPPAAIISIVPFIYNLLKDHPTCTFMIHRAPHPPYTKSTEKLGIDPYDPNETDPQHTGAIDSSLWELHTLQDHYNPTVAQICKIISEQFTKQQYNLEDFLDHGYGTMLEGELKRDGRREPVVEWRIPGRVFGREGEKGKEGVGNAVLDNWSFY</sequence>